<evidence type="ECO:0000313" key="1">
    <source>
        <dbReference type="EMBL" id="KAJ8307966.1"/>
    </source>
</evidence>
<evidence type="ECO:0000313" key="2">
    <source>
        <dbReference type="EMBL" id="KAJ8313439.1"/>
    </source>
</evidence>
<comment type="caution">
    <text evidence="2">The sequence shown here is derived from an EMBL/GenBank/DDBJ whole genome shotgun (WGS) entry which is preliminary data.</text>
</comment>
<sequence>MCGACSHIMGLAESLRQWQLLGLTDVPAHLSCTFLPQVWSVPRGTKIDPVSVPEITVVNPKPIRKKRPIKNTLTECR</sequence>
<gene>
    <name evidence="2" type="ORF">KUTeg_009015</name>
    <name evidence="1" type="ORF">KUTeg_014485</name>
</gene>
<name>A0ABQ9F7X8_TEGGR</name>
<accession>A0ABQ9F7X8</accession>
<proteinExistence type="predicted"/>
<organism evidence="2 3">
    <name type="scientific">Tegillarca granosa</name>
    <name type="common">Malaysian cockle</name>
    <name type="synonym">Anadara granosa</name>
    <dbReference type="NCBI Taxonomy" id="220873"/>
    <lineage>
        <taxon>Eukaryota</taxon>
        <taxon>Metazoa</taxon>
        <taxon>Spiralia</taxon>
        <taxon>Lophotrochozoa</taxon>
        <taxon>Mollusca</taxon>
        <taxon>Bivalvia</taxon>
        <taxon>Autobranchia</taxon>
        <taxon>Pteriomorphia</taxon>
        <taxon>Arcoida</taxon>
        <taxon>Arcoidea</taxon>
        <taxon>Arcidae</taxon>
        <taxon>Tegillarca</taxon>
    </lineage>
</organism>
<evidence type="ECO:0000313" key="3">
    <source>
        <dbReference type="Proteomes" id="UP001217089"/>
    </source>
</evidence>
<reference evidence="2 3" key="1">
    <citation type="submission" date="2022-12" db="EMBL/GenBank/DDBJ databases">
        <title>Chromosome-level genome of Tegillarca granosa.</title>
        <authorList>
            <person name="Kim J."/>
        </authorList>
    </citation>
    <scope>NUCLEOTIDE SEQUENCE [LARGE SCALE GENOMIC DNA]</scope>
    <source>
        <strain evidence="2">Teg-2019</strain>
        <tissue evidence="2">Adductor muscle</tissue>
    </source>
</reference>
<dbReference type="Proteomes" id="UP001217089">
    <property type="component" value="Unassembled WGS sequence"/>
</dbReference>
<dbReference type="EMBL" id="JARBDR010000664">
    <property type="protein sequence ID" value="KAJ8307966.1"/>
    <property type="molecule type" value="Genomic_DNA"/>
</dbReference>
<dbReference type="EMBL" id="JARBDR010000363">
    <property type="protein sequence ID" value="KAJ8313439.1"/>
    <property type="molecule type" value="Genomic_DNA"/>
</dbReference>
<protein>
    <submittedName>
        <fullName evidence="2">Uncharacterized protein</fullName>
    </submittedName>
</protein>
<keyword evidence="3" id="KW-1185">Reference proteome</keyword>